<evidence type="ECO:0000256" key="1">
    <source>
        <dbReference type="ARBA" id="ARBA00004141"/>
    </source>
</evidence>
<evidence type="ECO:0000313" key="8">
    <source>
        <dbReference type="Proteomes" id="UP000289703"/>
    </source>
</evidence>
<comment type="caution">
    <text evidence="7">The sequence shown here is derived from an EMBL/GenBank/DDBJ whole genome shotgun (WGS) entry which is preliminary data.</text>
</comment>
<evidence type="ECO:0000259" key="6">
    <source>
        <dbReference type="Pfam" id="PF04138"/>
    </source>
</evidence>
<dbReference type="RefSeq" id="WP_129254416.1">
    <property type="nucleotide sequence ID" value="NZ_SAXA01000007.1"/>
</dbReference>
<dbReference type="GO" id="GO:0016020">
    <property type="term" value="C:membrane"/>
    <property type="evidence" value="ECO:0007669"/>
    <property type="project" value="UniProtKB-SubCell"/>
</dbReference>
<evidence type="ECO:0000256" key="2">
    <source>
        <dbReference type="ARBA" id="ARBA00022692"/>
    </source>
</evidence>
<feature type="domain" description="GtrA/DPMS transmembrane" evidence="6">
    <location>
        <begin position="32"/>
        <end position="159"/>
    </location>
</feature>
<feature type="transmembrane region" description="Helical" evidence="5">
    <location>
        <begin position="72"/>
        <end position="94"/>
    </location>
</feature>
<dbReference type="GO" id="GO:0000271">
    <property type="term" value="P:polysaccharide biosynthetic process"/>
    <property type="evidence" value="ECO:0007669"/>
    <property type="project" value="InterPro"/>
</dbReference>
<keyword evidence="3 5" id="KW-1133">Transmembrane helix</keyword>
<keyword evidence="8" id="KW-1185">Reference proteome</keyword>
<dbReference type="OrthoDB" id="771485at2"/>
<evidence type="ECO:0000256" key="5">
    <source>
        <dbReference type="SAM" id="Phobius"/>
    </source>
</evidence>
<dbReference type="Pfam" id="PF04138">
    <property type="entry name" value="GtrA_DPMS_TM"/>
    <property type="match status" value="1"/>
</dbReference>
<evidence type="ECO:0000313" key="7">
    <source>
        <dbReference type="EMBL" id="RXQ94488.1"/>
    </source>
</evidence>
<name>A0A4Q1JLA3_9BACT</name>
<dbReference type="Proteomes" id="UP000289703">
    <property type="component" value="Unassembled WGS sequence"/>
</dbReference>
<feature type="transmembrane region" description="Helical" evidence="5">
    <location>
        <begin position="106"/>
        <end position="128"/>
    </location>
</feature>
<keyword evidence="4 5" id="KW-0472">Membrane</keyword>
<comment type="subcellular location">
    <subcellularLocation>
        <location evidence="1">Membrane</location>
        <topology evidence="1">Multi-pass membrane protein</topology>
    </subcellularLocation>
</comment>
<evidence type="ECO:0000256" key="4">
    <source>
        <dbReference type="ARBA" id="ARBA00023136"/>
    </source>
</evidence>
<organism evidence="7 8">
    <name type="scientific">Ancylomarina salipaludis</name>
    <dbReference type="NCBI Taxonomy" id="2501299"/>
    <lineage>
        <taxon>Bacteria</taxon>
        <taxon>Pseudomonadati</taxon>
        <taxon>Bacteroidota</taxon>
        <taxon>Bacteroidia</taxon>
        <taxon>Marinilabiliales</taxon>
        <taxon>Marinifilaceae</taxon>
        <taxon>Ancylomarina</taxon>
    </lineage>
</organism>
<reference evidence="7 8" key="1">
    <citation type="submission" date="2019-01" db="EMBL/GenBank/DDBJ databases">
        <title>Ancylomarina salipaludis sp. nov., isolated from a salt marsh.</title>
        <authorList>
            <person name="Yoon J.-H."/>
        </authorList>
    </citation>
    <scope>NUCLEOTIDE SEQUENCE [LARGE SCALE GENOMIC DNA]</scope>
    <source>
        <strain evidence="7 8">SHSM-M15</strain>
    </source>
</reference>
<dbReference type="InterPro" id="IPR007267">
    <property type="entry name" value="GtrA_DPMS_TM"/>
</dbReference>
<feature type="transmembrane region" description="Helical" evidence="5">
    <location>
        <begin position="33"/>
        <end position="52"/>
    </location>
</feature>
<proteinExistence type="predicted"/>
<gene>
    <name evidence="7" type="ORF">EO244_09405</name>
</gene>
<accession>A0A4Q1JLA3</accession>
<sequence length="165" mass="19479">MNLFYTVIRSIEKVILWFYPPFKRLMPEQTFKYAATGGANTALDIFLYFIFYHFVLNKEIVDLGFYAISPHIAAFIMSFCITFPMGFILAKYISFPGSFLRKRIQLFRYGLSVMGSVLLNYFFLKLFVEHFGWYPTPSKMLTTLIAILFSYTVQKYFTFKVEIKE</sequence>
<protein>
    <submittedName>
        <fullName evidence="7">GtrA family protein</fullName>
    </submittedName>
</protein>
<keyword evidence="2 5" id="KW-0812">Transmembrane</keyword>
<feature type="transmembrane region" description="Helical" evidence="5">
    <location>
        <begin position="140"/>
        <end position="159"/>
    </location>
</feature>
<evidence type="ECO:0000256" key="3">
    <source>
        <dbReference type="ARBA" id="ARBA00022989"/>
    </source>
</evidence>
<dbReference type="EMBL" id="SAXA01000007">
    <property type="protein sequence ID" value="RXQ94488.1"/>
    <property type="molecule type" value="Genomic_DNA"/>
</dbReference>
<dbReference type="AlphaFoldDB" id="A0A4Q1JLA3"/>